<dbReference type="EMBL" id="PDUG01000006">
    <property type="protein sequence ID" value="PIC17437.1"/>
    <property type="molecule type" value="Genomic_DNA"/>
</dbReference>
<dbReference type="AlphaFoldDB" id="A0A2G5SQY5"/>
<comment type="caution">
    <text evidence="2">The sequence shown here is derived from an EMBL/GenBank/DDBJ whole genome shotgun (WGS) entry which is preliminary data.</text>
</comment>
<dbReference type="GO" id="GO:0046983">
    <property type="term" value="F:protein dimerization activity"/>
    <property type="evidence" value="ECO:0007669"/>
    <property type="project" value="InterPro"/>
</dbReference>
<protein>
    <recommendedName>
        <fullName evidence="1">BHLH domain-containing protein</fullName>
    </recommendedName>
</protein>
<keyword evidence="3" id="KW-1185">Reference proteome</keyword>
<feature type="domain" description="BHLH" evidence="1">
    <location>
        <begin position="86"/>
        <end position="142"/>
    </location>
</feature>
<evidence type="ECO:0000313" key="3">
    <source>
        <dbReference type="Proteomes" id="UP000230233"/>
    </source>
</evidence>
<dbReference type="STRING" id="1611254.A0A2G5SQY5"/>
<dbReference type="InterPro" id="IPR036638">
    <property type="entry name" value="HLH_DNA-bd_sf"/>
</dbReference>
<proteinExistence type="predicted"/>
<evidence type="ECO:0000313" key="2">
    <source>
        <dbReference type="EMBL" id="PIC17437.1"/>
    </source>
</evidence>
<name>A0A2G5SQY5_9PELO</name>
<organism evidence="2 3">
    <name type="scientific">Caenorhabditis nigoni</name>
    <dbReference type="NCBI Taxonomy" id="1611254"/>
    <lineage>
        <taxon>Eukaryota</taxon>
        <taxon>Metazoa</taxon>
        <taxon>Ecdysozoa</taxon>
        <taxon>Nematoda</taxon>
        <taxon>Chromadorea</taxon>
        <taxon>Rhabditida</taxon>
        <taxon>Rhabditina</taxon>
        <taxon>Rhabditomorpha</taxon>
        <taxon>Rhabditoidea</taxon>
        <taxon>Rhabditidae</taxon>
        <taxon>Peloderinae</taxon>
        <taxon>Caenorhabditis</taxon>
    </lineage>
</organism>
<dbReference type="InterPro" id="IPR011598">
    <property type="entry name" value="bHLH_dom"/>
</dbReference>
<gene>
    <name evidence="2" type="primary">Cnig_chr_X.g23677</name>
    <name evidence="2" type="ORF">B9Z55_023677</name>
</gene>
<accession>A0A2G5SQY5</accession>
<dbReference type="PROSITE" id="PS50888">
    <property type="entry name" value="BHLH"/>
    <property type="match status" value="1"/>
</dbReference>
<sequence length="230" mass="26128">MHPAVFDMPYLIQKSQMEKKRVADCKNVIDEMKSILMSKGYRLPGQLTSQELVLFEVVMVLKGVDLKPDFCKRVLRTTLNKMTREERLEKKKTREQYRRNKIDAACSHLEEFLIMNNLNKPFGSKLTRLQVLQLVRDHLKVLPDINSHAPSSPPLKHSVAGILASCKSSTPPSVIDMPLYKPVEADGLANLKYEQYSQLFAAIYSSLIFENPSFIVSNASEEGEMIDILG</sequence>
<dbReference type="SUPFAM" id="SSF47459">
    <property type="entry name" value="HLH, helix-loop-helix DNA-binding domain"/>
    <property type="match status" value="1"/>
</dbReference>
<dbReference type="Proteomes" id="UP000230233">
    <property type="component" value="Chromosome X"/>
</dbReference>
<reference evidence="3" key="1">
    <citation type="submission" date="2017-10" db="EMBL/GenBank/DDBJ databases">
        <title>Rapid genome shrinkage in a self-fertile nematode reveals novel sperm competition proteins.</title>
        <authorList>
            <person name="Yin D."/>
            <person name="Schwarz E.M."/>
            <person name="Thomas C.G."/>
            <person name="Felde R.L."/>
            <person name="Korf I.F."/>
            <person name="Cutter A.D."/>
            <person name="Schartner C.M."/>
            <person name="Ralston E.J."/>
            <person name="Meyer B.J."/>
            <person name="Haag E.S."/>
        </authorList>
    </citation>
    <scope>NUCLEOTIDE SEQUENCE [LARGE SCALE GENOMIC DNA]</scope>
    <source>
        <strain evidence="3">JU1422</strain>
    </source>
</reference>
<evidence type="ECO:0000259" key="1">
    <source>
        <dbReference type="PROSITE" id="PS50888"/>
    </source>
</evidence>